<reference evidence="3" key="1">
    <citation type="submission" date="2021-01" db="EMBL/GenBank/DDBJ databases">
        <authorList>
            <person name="Corre E."/>
            <person name="Pelletier E."/>
            <person name="Niang G."/>
            <person name="Scheremetjew M."/>
            <person name="Finn R."/>
            <person name="Kale V."/>
            <person name="Holt S."/>
            <person name="Cochrane G."/>
            <person name="Meng A."/>
            <person name="Brown T."/>
            <person name="Cohen L."/>
        </authorList>
    </citation>
    <scope>NUCLEOTIDE SEQUENCE</scope>
    <source>
        <strain evidence="3">CCMP219</strain>
    </source>
</reference>
<dbReference type="EMBL" id="HBEC01003414">
    <property type="protein sequence ID" value="CAD8281536.1"/>
    <property type="molecule type" value="Transcribed_RNA"/>
</dbReference>
<keyword evidence="1" id="KW-0547">Nucleotide-binding</keyword>
<evidence type="ECO:0000256" key="2">
    <source>
        <dbReference type="ARBA" id="ARBA00023134"/>
    </source>
</evidence>
<sequence>MADVNAHIAGHLLGSLWPMEAAEAYGGTSRVRDIVSTVAADPCCKLLDARTAHVPAGAAAGGEWTSACRGLHAQLSRYDVLDGGRPVVTSGSLLLARGFPSVAEKGMAAAMAAYVKAGGGAAAFLGCPHGGNCAAGGIGGDEAMWLRMVPSSPGLMPPFRGGSAGSSSVSPAGRPVAALTSVSCRSSIAGLLDATAVRATEMWRAGAYMHWYERHGCSSDAVRVAIEGVNEVADCYRAMHGTRDWLDDA</sequence>
<evidence type="ECO:0000256" key="1">
    <source>
        <dbReference type="ARBA" id="ARBA00022741"/>
    </source>
</evidence>
<proteinExistence type="predicted"/>
<evidence type="ECO:0000313" key="3">
    <source>
        <dbReference type="EMBL" id="CAD8281536.1"/>
    </source>
</evidence>
<dbReference type="SUPFAM" id="SSF55307">
    <property type="entry name" value="Tubulin C-terminal domain-like"/>
    <property type="match status" value="1"/>
</dbReference>
<accession>A0A7R9V0Q2</accession>
<organism evidence="3">
    <name type="scientific">Chlamydomonas euryale</name>
    <dbReference type="NCBI Taxonomy" id="1486919"/>
    <lineage>
        <taxon>Eukaryota</taxon>
        <taxon>Viridiplantae</taxon>
        <taxon>Chlorophyta</taxon>
        <taxon>core chlorophytes</taxon>
        <taxon>Chlorophyceae</taxon>
        <taxon>CS clade</taxon>
        <taxon>Chlamydomonadales</taxon>
        <taxon>Chlamydomonadaceae</taxon>
        <taxon>Chlamydomonas</taxon>
    </lineage>
</organism>
<dbReference type="GO" id="GO:0005525">
    <property type="term" value="F:GTP binding"/>
    <property type="evidence" value="ECO:0007669"/>
    <property type="project" value="UniProtKB-KW"/>
</dbReference>
<dbReference type="InterPro" id="IPR008280">
    <property type="entry name" value="Tub_FtsZ_C"/>
</dbReference>
<gene>
    <name evidence="3" type="ORF">CEUR00632_LOCUS1571</name>
</gene>
<keyword evidence="2" id="KW-0342">GTP-binding</keyword>
<name>A0A7R9V0Q2_9CHLO</name>
<protein>
    <submittedName>
        <fullName evidence="3">Uncharacterized protein</fullName>
    </submittedName>
</protein>
<dbReference type="AlphaFoldDB" id="A0A7R9V0Q2"/>